<evidence type="ECO:0000256" key="10">
    <source>
        <dbReference type="RuleBase" id="RU004008"/>
    </source>
</evidence>
<evidence type="ECO:0000256" key="4">
    <source>
        <dbReference type="ARBA" id="ARBA00022980"/>
    </source>
</evidence>
<evidence type="ECO:0000256" key="1">
    <source>
        <dbReference type="ARBA" id="ARBA00009451"/>
    </source>
</evidence>
<keyword evidence="5 7" id="KW-0687">Ribonucleoprotein</keyword>
<dbReference type="Pfam" id="PF00237">
    <property type="entry name" value="Ribosomal_L22"/>
    <property type="match status" value="1"/>
</dbReference>
<comment type="caution">
    <text evidence="12">The sequence shown here is derived from an EMBL/GenBank/DDBJ whole genome shotgun (WGS) entry which is preliminary data.</text>
</comment>
<gene>
    <name evidence="7" type="primary">rplV</name>
    <name evidence="12" type="ORF">A3J68_01720</name>
</gene>
<organism evidence="12 13">
    <name type="scientific">Candidatus Wildermuthbacteria bacterium RIFCSPHIGHO2_02_FULL_48_16</name>
    <dbReference type="NCBI Taxonomy" id="1802453"/>
    <lineage>
        <taxon>Bacteria</taxon>
        <taxon>Candidatus Wildermuthiibacteriota</taxon>
    </lineage>
</organism>
<protein>
    <recommendedName>
        <fullName evidence="6 7">Large ribosomal subunit protein uL22</fullName>
    </recommendedName>
</protein>
<dbReference type="GO" id="GO:0006412">
    <property type="term" value="P:translation"/>
    <property type="evidence" value="ECO:0007669"/>
    <property type="project" value="UniProtKB-UniRule"/>
</dbReference>
<dbReference type="GO" id="GO:0019843">
    <property type="term" value="F:rRNA binding"/>
    <property type="evidence" value="ECO:0007669"/>
    <property type="project" value="UniProtKB-UniRule"/>
</dbReference>
<evidence type="ECO:0000256" key="2">
    <source>
        <dbReference type="ARBA" id="ARBA00022730"/>
    </source>
</evidence>
<keyword evidence="2 7" id="KW-0699">rRNA-binding</keyword>
<dbReference type="GO" id="GO:0022625">
    <property type="term" value="C:cytosolic large ribosomal subunit"/>
    <property type="evidence" value="ECO:0007669"/>
    <property type="project" value="TreeGrafter"/>
</dbReference>
<comment type="function">
    <text evidence="7 10">This protein binds specifically to 23S rRNA; its binding is stimulated by other ribosomal proteins, e.g., L4, L17, and L20. It is important during the early stages of 50S assembly. It makes multiple contacts with different domains of the 23S rRNA in the assembled 50S subunit and ribosome.</text>
</comment>
<dbReference type="EMBL" id="MHTY01000030">
    <property type="protein sequence ID" value="OHA68149.1"/>
    <property type="molecule type" value="Genomic_DNA"/>
</dbReference>
<dbReference type="PANTHER" id="PTHR13501">
    <property type="entry name" value="CHLOROPLAST 50S RIBOSOMAL PROTEIN L22-RELATED"/>
    <property type="match status" value="1"/>
</dbReference>
<dbReference type="CDD" id="cd00336">
    <property type="entry name" value="Ribosomal_L22"/>
    <property type="match status" value="1"/>
</dbReference>
<evidence type="ECO:0000256" key="3">
    <source>
        <dbReference type="ARBA" id="ARBA00022884"/>
    </source>
</evidence>
<dbReference type="InterPro" id="IPR018260">
    <property type="entry name" value="Ribosomal_uL22_CS"/>
</dbReference>
<evidence type="ECO:0000256" key="9">
    <source>
        <dbReference type="RuleBase" id="RU004006"/>
    </source>
</evidence>
<evidence type="ECO:0000313" key="13">
    <source>
        <dbReference type="Proteomes" id="UP000178529"/>
    </source>
</evidence>
<dbReference type="GO" id="GO:0003735">
    <property type="term" value="F:structural constituent of ribosome"/>
    <property type="evidence" value="ECO:0007669"/>
    <property type="project" value="InterPro"/>
</dbReference>
<dbReference type="InterPro" id="IPR001063">
    <property type="entry name" value="Ribosomal_uL22"/>
</dbReference>
<dbReference type="HAMAP" id="MF_01331_B">
    <property type="entry name" value="Ribosomal_uL22_B"/>
    <property type="match status" value="1"/>
</dbReference>
<keyword evidence="4 7" id="KW-0689">Ribosomal protein</keyword>
<dbReference type="InterPro" id="IPR005727">
    <property type="entry name" value="Ribosomal_uL22_bac/chlpt-type"/>
</dbReference>
<dbReference type="PANTHER" id="PTHR13501:SF8">
    <property type="entry name" value="LARGE RIBOSOMAL SUBUNIT PROTEIN UL22M"/>
    <property type="match status" value="1"/>
</dbReference>
<dbReference type="Proteomes" id="UP000178529">
    <property type="component" value="Unassembled WGS sequence"/>
</dbReference>
<accession>A0A1G2R714</accession>
<comment type="similarity">
    <text evidence="1 7 8">Belongs to the universal ribosomal protein uL22 family.</text>
</comment>
<keyword evidence="3 7" id="KW-0694">RNA-binding</keyword>
<dbReference type="NCBIfam" id="TIGR01044">
    <property type="entry name" value="rplV_bact"/>
    <property type="match status" value="1"/>
</dbReference>
<evidence type="ECO:0000256" key="6">
    <source>
        <dbReference type="ARBA" id="ARBA00035207"/>
    </source>
</evidence>
<feature type="compositionally biased region" description="Basic and acidic residues" evidence="11">
    <location>
        <begin position="129"/>
        <end position="138"/>
    </location>
</feature>
<proteinExistence type="inferred from homology"/>
<comment type="subunit">
    <text evidence="7 9">Part of the 50S ribosomal subunit.</text>
</comment>
<evidence type="ECO:0000256" key="7">
    <source>
        <dbReference type="HAMAP-Rule" id="MF_01331"/>
    </source>
</evidence>
<dbReference type="PROSITE" id="PS00464">
    <property type="entry name" value="RIBOSOMAL_L22"/>
    <property type="match status" value="1"/>
</dbReference>
<reference evidence="12 13" key="1">
    <citation type="journal article" date="2016" name="Nat. Commun.">
        <title>Thousands of microbial genomes shed light on interconnected biogeochemical processes in an aquifer system.</title>
        <authorList>
            <person name="Anantharaman K."/>
            <person name="Brown C.T."/>
            <person name="Hug L.A."/>
            <person name="Sharon I."/>
            <person name="Castelle C.J."/>
            <person name="Probst A.J."/>
            <person name="Thomas B.C."/>
            <person name="Singh A."/>
            <person name="Wilkins M.J."/>
            <person name="Karaoz U."/>
            <person name="Brodie E.L."/>
            <person name="Williams K.H."/>
            <person name="Hubbard S.S."/>
            <person name="Banfield J.F."/>
        </authorList>
    </citation>
    <scope>NUCLEOTIDE SEQUENCE [LARGE SCALE GENOMIC DNA]</scope>
</reference>
<dbReference type="AlphaFoldDB" id="A0A1G2R714"/>
<dbReference type="InterPro" id="IPR036394">
    <property type="entry name" value="Ribosomal_uL22_sf"/>
</dbReference>
<evidence type="ECO:0000256" key="11">
    <source>
        <dbReference type="SAM" id="MobiDB-lite"/>
    </source>
</evidence>
<evidence type="ECO:0000256" key="8">
    <source>
        <dbReference type="RuleBase" id="RU004005"/>
    </source>
</evidence>
<evidence type="ECO:0000313" key="12">
    <source>
        <dbReference type="EMBL" id="OHA68149.1"/>
    </source>
</evidence>
<name>A0A1G2R714_9BACT</name>
<sequence length="175" mass="20018">MKSIAHLRHLRISARKVRMVTDLIRGKSFQDASHILRFVVKRGAYPVLKLLNSALANAKQKFNAEVQNLRIAKITVDDGPKLKRYRPRARGQTYPIHKKTSHITVVLEEIKPTVEQKPAKSAPAPQEPTAEKPIEKETPATAKIETAQAKKPLRAEKTWQKNIRRLPRIFRRKAI</sequence>
<dbReference type="SUPFAM" id="SSF54843">
    <property type="entry name" value="Ribosomal protein L22"/>
    <property type="match status" value="1"/>
</dbReference>
<dbReference type="InterPro" id="IPR047867">
    <property type="entry name" value="Ribosomal_uL22_bac/org-type"/>
</dbReference>
<dbReference type="Gene3D" id="3.90.470.10">
    <property type="entry name" value="Ribosomal protein L22/L17"/>
    <property type="match status" value="1"/>
</dbReference>
<evidence type="ECO:0000256" key="5">
    <source>
        <dbReference type="ARBA" id="ARBA00023274"/>
    </source>
</evidence>
<comment type="function">
    <text evidence="7">The globular domain of the protein is located near the polypeptide exit tunnel on the outside of the subunit, while an extended beta-hairpin is found that lines the wall of the exit tunnel in the center of the 70S ribosome.</text>
</comment>
<feature type="region of interest" description="Disordered" evidence="11">
    <location>
        <begin position="114"/>
        <end position="153"/>
    </location>
</feature>